<evidence type="ECO:0000313" key="1">
    <source>
        <dbReference type="EMBL" id="MDT3404436.1"/>
    </source>
</evidence>
<gene>
    <name evidence="1" type="ORF">QE417_003508</name>
</gene>
<dbReference type="Proteomes" id="UP001258315">
    <property type="component" value="Unassembled WGS sequence"/>
</dbReference>
<sequence length="203" mass="23242">MSIFTTMFSLKFAFSHFLHQHKAINRHGLHSPFVYRLVDEVIYDFSEKKVYADIEKKLSTGKKLDGTDKLLHRLIADAKAQNVWVLGKYQAVKQLVIDGSATALSLKNINKPEDWKDSTAPDVIYLDAKLNPQSAMDYFNKVIPRMQADTLLVVDNIHHNPLTKTTWGIMTSHVKVTASVNLFWLGLVYCRPGQVKEDFFIKF</sequence>
<accession>A0ABU3GYC9</accession>
<organism evidence="1 2">
    <name type="scientific">Mucilaginibacter terrae</name>
    <dbReference type="NCBI Taxonomy" id="1955052"/>
    <lineage>
        <taxon>Bacteria</taxon>
        <taxon>Pseudomonadati</taxon>
        <taxon>Bacteroidota</taxon>
        <taxon>Sphingobacteriia</taxon>
        <taxon>Sphingobacteriales</taxon>
        <taxon>Sphingobacteriaceae</taxon>
        <taxon>Mucilaginibacter</taxon>
    </lineage>
</organism>
<evidence type="ECO:0000313" key="2">
    <source>
        <dbReference type="Proteomes" id="UP001258315"/>
    </source>
</evidence>
<comment type="caution">
    <text evidence="1">The sequence shown here is derived from an EMBL/GenBank/DDBJ whole genome shotgun (WGS) entry which is preliminary data.</text>
</comment>
<protein>
    <recommendedName>
        <fullName evidence="3">Class I SAM-dependent methyltransferase</fullName>
    </recommendedName>
</protein>
<proteinExistence type="predicted"/>
<reference evidence="2" key="1">
    <citation type="submission" date="2023-07" db="EMBL/GenBank/DDBJ databases">
        <title>Functional and genomic diversity of the sorghum phyllosphere microbiome.</title>
        <authorList>
            <person name="Shade A."/>
        </authorList>
    </citation>
    <scope>NUCLEOTIDE SEQUENCE [LARGE SCALE GENOMIC DNA]</scope>
    <source>
        <strain evidence="2">SORGH_AS_0422</strain>
    </source>
</reference>
<keyword evidence="2" id="KW-1185">Reference proteome</keyword>
<dbReference type="EMBL" id="JAVLVU010000001">
    <property type="protein sequence ID" value="MDT3404436.1"/>
    <property type="molecule type" value="Genomic_DNA"/>
</dbReference>
<name>A0ABU3GYC9_9SPHI</name>
<evidence type="ECO:0008006" key="3">
    <source>
        <dbReference type="Google" id="ProtNLM"/>
    </source>
</evidence>